<proteinExistence type="predicted"/>
<reference evidence="2 3" key="1">
    <citation type="journal article" date="2015" name="BMC Genomics">
        <title>Insights from the genome of Ophiocordyceps polyrhachis-furcata to pathogenicity and host specificity in insect fungi.</title>
        <authorList>
            <person name="Wichadakul D."/>
            <person name="Kobmoo N."/>
            <person name="Ingsriswang S."/>
            <person name="Tangphatsornruang S."/>
            <person name="Chantasingh D."/>
            <person name="Luangsa-ard J.J."/>
            <person name="Eurwilaichitr L."/>
        </authorList>
    </citation>
    <scope>NUCLEOTIDE SEQUENCE [LARGE SCALE GENOMIC DNA]</scope>
    <source>
        <strain evidence="2 3">BCC 54312</strain>
    </source>
</reference>
<keyword evidence="3" id="KW-1185">Reference proteome</keyword>
<name>A0A367LJU1_9HYPO</name>
<evidence type="ECO:0000256" key="1">
    <source>
        <dbReference type="SAM" id="SignalP"/>
    </source>
</evidence>
<keyword evidence="1" id="KW-0732">Signal</keyword>
<dbReference type="OrthoDB" id="4912460at2759"/>
<dbReference type="EMBL" id="LKCN02000003">
    <property type="protein sequence ID" value="RCI14532.1"/>
    <property type="molecule type" value="Genomic_DNA"/>
</dbReference>
<accession>A0A367LJU1</accession>
<gene>
    <name evidence="2" type="ORF">L249_7029</name>
</gene>
<dbReference type="AlphaFoldDB" id="A0A367LJU1"/>
<comment type="caution">
    <text evidence="2">The sequence shown here is derived from an EMBL/GenBank/DDBJ whole genome shotgun (WGS) entry which is preliminary data.</text>
</comment>
<feature type="signal peptide" evidence="1">
    <location>
        <begin position="1"/>
        <end position="19"/>
    </location>
</feature>
<protein>
    <submittedName>
        <fullName evidence="2">Uncharacterized protein</fullName>
    </submittedName>
</protein>
<evidence type="ECO:0000313" key="3">
    <source>
        <dbReference type="Proteomes" id="UP000253664"/>
    </source>
</evidence>
<evidence type="ECO:0000313" key="2">
    <source>
        <dbReference type="EMBL" id="RCI14532.1"/>
    </source>
</evidence>
<dbReference type="Proteomes" id="UP000253664">
    <property type="component" value="Unassembled WGS sequence"/>
</dbReference>
<sequence>MQFKQLLVAALFTLGSATAIPNPNAGQDVEVRDLNTEEPRSLEARDKAAVAGKSGKSWHRRHRCYDNYYDWEGRCCRWHNYRNEYYSCREYWYEDYYY</sequence>
<feature type="chain" id="PRO_5017074302" evidence="1">
    <location>
        <begin position="20"/>
        <end position="98"/>
    </location>
</feature>
<organism evidence="2 3">
    <name type="scientific">Ophiocordyceps polyrhachis-furcata BCC 54312</name>
    <dbReference type="NCBI Taxonomy" id="1330021"/>
    <lineage>
        <taxon>Eukaryota</taxon>
        <taxon>Fungi</taxon>
        <taxon>Dikarya</taxon>
        <taxon>Ascomycota</taxon>
        <taxon>Pezizomycotina</taxon>
        <taxon>Sordariomycetes</taxon>
        <taxon>Hypocreomycetidae</taxon>
        <taxon>Hypocreales</taxon>
        <taxon>Ophiocordycipitaceae</taxon>
        <taxon>Ophiocordyceps</taxon>
    </lineage>
</organism>